<dbReference type="Gene3D" id="2.60.40.10">
    <property type="entry name" value="Immunoglobulins"/>
    <property type="match status" value="1"/>
</dbReference>
<dbReference type="FunFam" id="2.60.40.10:FF:000169">
    <property type="entry name" value="1,4-alpha-glucan branching enzyme GlgB"/>
    <property type="match status" value="1"/>
</dbReference>
<dbReference type="NCBIfam" id="NF003811">
    <property type="entry name" value="PRK05402.1"/>
    <property type="match status" value="1"/>
</dbReference>
<comment type="pathway">
    <text evidence="3 10">Glycan biosynthesis; glycogen biosynthesis.</text>
</comment>
<keyword evidence="8 10" id="KW-0320">Glycogen biosynthesis</keyword>
<dbReference type="FunFam" id="3.20.20.80:FF:000003">
    <property type="entry name" value="1,4-alpha-glucan branching enzyme GlgB"/>
    <property type="match status" value="1"/>
</dbReference>
<dbReference type="Gene3D" id="2.60.40.1180">
    <property type="entry name" value="Golgi alpha-mannosidase II"/>
    <property type="match status" value="1"/>
</dbReference>
<dbReference type="Pfam" id="PF02922">
    <property type="entry name" value="CBM_48"/>
    <property type="match status" value="1"/>
</dbReference>
<dbReference type="NCBIfam" id="TIGR01515">
    <property type="entry name" value="branching_enzym"/>
    <property type="match status" value="1"/>
</dbReference>
<dbReference type="InterPro" id="IPR054169">
    <property type="entry name" value="GlgB_N"/>
</dbReference>
<dbReference type="InterPro" id="IPR044143">
    <property type="entry name" value="GlgB_N_E_set_prok"/>
</dbReference>
<keyword evidence="7 10" id="KW-0808">Transferase</keyword>
<evidence type="ECO:0000256" key="1">
    <source>
        <dbReference type="ARBA" id="ARBA00000826"/>
    </source>
</evidence>
<evidence type="ECO:0000256" key="8">
    <source>
        <dbReference type="ARBA" id="ARBA00023056"/>
    </source>
</evidence>
<dbReference type="Proteomes" id="UP000292085">
    <property type="component" value="Unassembled WGS sequence"/>
</dbReference>
<evidence type="ECO:0000256" key="7">
    <source>
        <dbReference type="ARBA" id="ARBA00022679"/>
    </source>
</evidence>
<dbReference type="OrthoDB" id="9800174at2"/>
<dbReference type="InterPro" id="IPR013780">
    <property type="entry name" value="Glyco_hydro_b"/>
</dbReference>
<dbReference type="Pfam" id="PF02806">
    <property type="entry name" value="Alpha-amylase_C"/>
    <property type="match status" value="1"/>
</dbReference>
<evidence type="ECO:0000256" key="2">
    <source>
        <dbReference type="ARBA" id="ARBA00002953"/>
    </source>
</evidence>
<dbReference type="InterPro" id="IPR006048">
    <property type="entry name" value="A-amylase/branching_C"/>
</dbReference>
<evidence type="ECO:0000256" key="5">
    <source>
        <dbReference type="ARBA" id="ARBA00022600"/>
    </source>
</evidence>
<dbReference type="GO" id="GO:0005829">
    <property type="term" value="C:cytosol"/>
    <property type="evidence" value="ECO:0007669"/>
    <property type="project" value="TreeGrafter"/>
</dbReference>
<comment type="subunit">
    <text evidence="10">Monomer.</text>
</comment>
<dbReference type="CDD" id="cd11322">
    <property type="entry name" value="AmyAc_Glg_BE"/>
    <property type="match status" value="1"/>
</dbReference>
<comment type="similarity">
    <text evidence="4 10">Belongs to the glycosyl hydrolase 13 family. GlgB subfamily.</text>
</comment>
<dbReference type="PANTHER" id="PTHR43651">
    <property type="entry name" value="1,4-ALPHA-GLUCAN-BRANCHING ENZYME"/>
    <property type="match status" value="1"/>
</dbReference>
<comment type="catalytic activity">
    <reaction evidence="1 10">
        <text>Transfers a segment of a (1-&gt;4)-alpha-D-glucan chain to a primary hydroxy group in a similar glucan chain.</text>
        <dbReference type="EC" id="2.4.1.18"/>
    </reaction>
</comment>
<proteinExistence type="inferred from homology"/>
<dbReference type="GO" id="GO:0003844">
    <property type="term" value="F:1,4-alpha-glucan branching enzyme activity"/>
    <property type="evidence" value="ECO:0007669"/>
    <property type="project" value="UniProtKB-UniRule"/>
</dbReference>
<evidence type="ECO:0000256" key="6">
    <source>
        <dbReference type="ARBA" id="ARBA00022676"/>
    </source>
</evidence>
<evidence type="ECO:0000313" key="13">
    <source>
        <dbReference type="EMBL" id="RZF64168.1"/>
    </source>
</evidence>
<dbReference type="InterPro" id="IPR004193">
    <property type="entry name" value="Glyco_hydro_13_N"/>
</dbReference>
<dbReference type="UniPathway" id="UPA00164"/>
<dbReference type="EC" id="2.4.1.18" evidence="10"/>
<dbReference type="GO" id="GO:0005978">
    <property type="term" value="P:glycogen biosynthetic process"/>
    <property type="evidence" value="ECO:0007669"/>
    <property type="project" value="UniProtKB-UniRule"/>
</dbReference>
<accession>A0A4V2DD91</accession>
<keyword evidence="6 10" id="KW-0328">Glycosyltransferase</keyword>
<dbReference type="PIRSF" id="PIRSF000463">
    <property type="entry name" value="GlgB"/>
    <property type="match status" value="1"/>
</dbReference>
<evidence type="ECO:0000256" key="4">
    <source>
        <dbReference type="ARBA" id="ARBA00009000"/>
    </source>
</evidence>
<evidence type="ECO:0000256" key="10">
    <source>
        <dbReference type="HAMAP-Rule" id="MF_00685"/>
    </source>
</evidence>
<comment type="caution">
    <text evidence="13">The sequence shown here is derived from an EMBL/GenBank/DDBJ whole genome shotgun (WGS) entry which is preliminary data.</text>
</comment>
<gene>
    <name evidence="10 13" type="primary">glgB</name>
    <name evidence="13" type="ORF">EWE75_12550</name>
</gene>
<feature type="domain" description="Glycosyl hydrolase family 13 catalytic" evidence="12">
    <location>
        <begin position="246"/>
        <end position="600"/>
    </location>
</feature>
<dbReference type="GO" id="GO:0043169">
    <property type="term" value="F:cation binding"/>
    <property type="evidence" value="ECO:0007669"/>
    <property type="project" value="InterPro"/>
</dbReference>
<evidence type="ECO:0000256" key="3">
    <source>
        <dbReference type="ARBA" id="ARBA00004964"/>
    </source>
</evidence>
<name>A0A4V2DD91_9SPHN</name>
<dbReference type="SMART" id="SM00642">
    <property type="entry name" value="Aamy"/>
    <property type="match status" value="1"/>
</dbReference>
<dbReference type="InterPro" id="IPR006407">
    <property type="entry name" value="GlgB"/>
</dbReference>
<dbReference type="NCBIfam" id="NF008967">
    <property type="entry name" value="PRK12313.1"/>
    <property type="match status" value="1"/>
</dbReference>
<dbReference type="GO" id="GO:0004553">
    <property type="term" value="F:hydrolase activity, hydrolyzing O-glycosyl compounds"/>
    <property type="evidence" value="ECO:0007669"/>
    <property type="project" value="InterPro"/>
</dbReference>
<dbReference type="InterPro" id="IPR017853">
    <property type="entry name" value="GH"/>
</dbReference>
<dbReference type="FunFam" id="2.60.40.1180:FF:000002">
    <property type="entry name" value="1,4-alpha-glucan branching enzyme GlgB"/>
    <property type="match status" value="1"/>
</dbReference>
<dbReference type="InterPro" id="IPR037439">
    <property type="entry name" value="Branching_enzy"/>
</dbReference>
<dbReference type="Pfam" id="PF00128">
    <property type="entry name" value="Alpha-amylase"/>
    <property type="match status" value="1"/>
</dbReference>
<dbReference type="SUPFAM" id="SSF51011">
    <property type="entry name" value="Glycosyl hydrolase domain"/>
    <property type="match status" value="1"/>
</dbReference>
<evidence type="ECO:0000259" key="12">
    <source>
        <dbReference type="SMART" id="SM00642"/>
    </source>
</evidence>
<dbReference type="SUPFAM" id="SSF51445">
    <property type="entry name" value="(Trans)glycosidases"/>
    <property type="match status" value="1"/>
</dbReference>
<protein>
    <recommendedName>
        <fullName evidence="10">1,4-alpha-glucan branching enzyme GlgB</fullName>
        <ecNumber evidence="10">2.4.1.18</ecNumber>
    </recommendedName>
    <alternativeName>
        <fullName evidence="10">1,4-alpha-D-glucan:1,4-alpha-D-glucan 6-glucosyl-transferase</fullName>
    </alternativeName>
    <alternativeName>
        <fullName evidence="10">Alpha-(1-&gt;4)-glucan branching enzyme</fullName>
    </alternativeName>
    <alternativeName>
        <fullName evidence="10">Glycogen branching enzyme</fullName>
        <shortName evidence="10">BE</shortName>
    </alternativeName>
</protein>
<dbReference type="EMBL" id="SGIS01000017">
    <property type="protein sequence ID" value="RZF64168.1"/>
    <property type="molecule type" value="Genomic_DNA"/>
</dbReference>
<keyword evidence="14" id="KW-1185">Reference proteome</keyword>
<dbReference type="InterPro" id="IPR006047">
    <property type="entry name" value="GH13_cat_dom"/>
</dbReference>
<dbReference type="InterPro" id="IPR013783">
    <property type="entry name" value="Ig-like_fold"/>
</dbReference>
<sequence>MKPGEAEAIVAGTHGDPFAVLGVHRDGKAIVARCYIPGAESVAAFTLDGAPLGDLASAGPDGLFAGKVALKAPQPLRYHANNAGGDWWVDDPYAYGPVLGPMDDYYIAEGTHLRLFDKLGAHPLHHEGSDGIHFAVWAPNAQRVSVVGGFNQWDGRRHVMRHRRDTGIWEIFVPGIGTGEPYKFEILAADGTPQPLKADPFAFHAEVRPATASITTAPLAHAWGDADHRDFWSKADARRQPISIYEVHAGSWRRDWHGNFLSWDDLGAQIIPYVVEMGFTHIELMPITEHPYDPSWGYQTTGMFAPTSRFGDGEGFARFVDGCHRAGIGVILDWVPAHFPTDAFGLEHFDGTALYEHADPRQGFHPDWNTAIYNFGRSEVSAFLVNSALYWTEKFHLDGLRVDAVASMLYLDYSRKAGEWVPNEQGGRENWAAVEFLQRMNIAVYGAHPGMMTIAEESTSWPGVSKPVHEGGLGFGFKWNMGFMHDTLAYLARDPLYRHWHHDEILFGLVYAFSENFVLPLSHDEVVHGKGTLLTKIAGDDWQKFATLRAYYGFMWGYPGKKLLFMGQEFAQRREWSESRQLDWELLEAPAHEGVRSLVRDLNHLYRDTPALHARDCEGEGFAWVVADDRANSVFAWVRRAPGEAPVVVVTNFTPQLLTGYRLTLPAGGQWREILNTDAHIYGGTGAGNMGGVEAAEDGAAVITVPPLGTLMFEHTI</sequence>
<organism evidence="13 14">
    <name type="scientific">Sphingomonas populi</name>
    <dbReference type="NCBI Taxonomy" id="2484750"/>
    <lineage>
        <taxon>Bacteria</taxon>
        <taxon>Pseudomonadati</taxon>
        <taxon>Pseudomonadota</taxon>
        <taxon>Alphaproteobacteria</taxon>
        <taxon>Sphingomonadales</taxon>
        <taxon>Sphingomonadaceae</taxon>
        <taxon>Sphingomonas</taxon>
    </lineage>
</organism>
<comment type="function">
    <text evidence="2 10">Catalyzes the formation of the alpha-1,6-glucosidic linkages in glycogen by scission of a 1,4-alpha-linked oligosaccharide from growing alpha-1,4-glucan chains and the subsequent attachment of the oligosaccharide to the alpha-1,6 position.</text>
</comment>
<dbReference type="CDD" id="cd02855">
    <property type="entry name" value="E_set_GBE_prok_N"/>
    <property type="match status" value="1"/>
</dbReference>
<dbReference type="Gene3D" id="3.20.20.80">
    <property type="entry name" value="Glycosidases"/>
    <property type="match status" value="1"/>
</dbReference>
<dbReference type="PANTHER" id="PTHR43651:SF3">
    <property type="entry name" value="1,4-ALPHA-GLUCAN-BRANCHING ENZYME"/>
    <property type="match status" value="1"/>
</dbReference>
<evidence type="ECO:0000256" key="9">
    <source>
        <dbReference type="ARBA" id="ARBA00023277"/>
    </source>
</evidence>
<dbReference type="InterPro" id="IPR014756">
    <property type="entry name" value="Ig_E-set"/>
</dbReference>
<reference evidence="13 14" key="1">
    <citation type="submission" date="2019-02" db="EMBL/GenBank/DDBJ databases">
        <authorList>
            <person name="Li Y."/>
        </authorList>
    </citation>
    <scope>NUCLEOTIDE SEQUENCE [LARGE SCALE GENOMIC DNA]</scope>
    <source>
        <strain evidence="13 14">3-7</strain>
    </source>
</reference>
<feature type="active site" description="Proton donor" evidence="10 11">
    <location>
        <position position="456"/>
    </location>
</feature>
<dbReference type="SUPFAM" id="SSF81296">
    <property type="entry name" value="E set domains"/>
    <property type="match status" value="2"/>
</dbReference>
<evidence type="ECO:0000256" key="11">
    <source>
        <dbReference type="PIRSR" id="PIRSR000463-1"/>
    </source>
</evidence>
<dbReference type="AlphaFoldDB" id="A0A4V2DD91"/>
<dbReference type="Pfam" id="PF22019">
    <property type="entry name" value="GlgB_N"/>
    <property type="match status" value="1"/>
</dbReference>
<feature type="active site" description="Nucleophile" evidence="10 11">
    <location>
        <position position="403"/>
    </location>
</feature>
<dbReference type="RefSeq" id="WP_130157950.1">
    <property type="nucleotide sequence ID" value="NZ_SGIS01000017.1"/>
</dbReference>
<evidence type="ECO:0000313" key="14">
    <source>
        <dbReference type="Proteomes" id="UP000292085"/>
    </source>
</evidence>
<keyword evidence="5 10" id="KW-0321">Glycogen metabolism</keyword>
<dbReference type="HAMAP" id="MF_00685">
    <property type="entry name" value="GlgB"/>
    <property type="match status" value="1"/>
</dbReference>
<keyword evidence="9 10" id="KW-0119">Carbohydrate metabolism</keyword>